<gene>
    <name evidence="3" type="ORF">PhCBS80983_g05775</name>
</gene>
<dbReference type="AlphaFoldDB" id="A0A507DSQ8"/>
<evidence type="ECO:0000259" key="2">
    <source>
        <dbReference type="Pfam" id="PF12825"/>
    </source>
</evidence>
<feature type="domain" description="PX" evidence="2">
    <location>
        <begin position="472"/>
        <end position="593"/>
    </location>
</feature>
<name>A0A507DSQ8_9FUNG</name>
<sequence>MSVAWNPSAEDVHVLKKDLISRQLRKEISLLLVSPNSVAALLPTSNSSPSSQFPILSPLFTRILLPFPPLKDADNGPEAAWRIFGTFLGLFQRVDSGGTSLHLAKRDLLANKLLDVLAAMLGKAVRTTNESNKTSAGAQNGGGSVSLGASEAPMFKLRDIVIVDAKVVKTKGFFKSTESVQYVITSSLNGRVRTAERDYAAFKSLHKELIRRKNLSVPALPLVIDSTSFTVTSSARISLATYLQNLSYTPSATLRDFLNQSEPLDHVSMSESDDGSEKRAREINAAMDTFRDELLAPGGMGQILRVFGEAEEVAELPIHYQKAIDWWKICMAATLYRTFITDDRAAEHQRRLKHFHSRAPYRSWAALLKGTNAIMVVKAIAGLLLAKPFGSKCLLQSILASTIDDEIRATTKEIDYVHHLLGNDMEKLDRANAIVHNPSGGYTPEGARNPATEVLGADLPTDHPDRLAADKLLELLWQHRRMHQLKQLAAEDVVVDLARTILSATDPGSFIRDAAKFISDLIKVVDVEQSKINDKTGQDTSSKTAPLQPFLVLLARHEQRIFKHVHTTISTNPARVEALADIANWVDDVAQFFHGVGPEIDLVSLVNRESADIDIGGLESDIEKLKSRKRQRELKRWERILDRVRGFARKSPLEDELDDPAQLHTLRMQDVWESKQDLSTEDGGNSLKVPKSMHRTTGSIASFESIGLQDTTSGGNDVNDSLDVNADDGFGESLAGPEDMEAQIRALFLNEDDDEIVPDPYIPTWTVGQDQLQDQPQNDSQNQPPLPDRPPAPTSENLGGVPDALPRETMWKDPVACDVTPRLLDKWIDAMKPWLNAITPPN</sequence>
<dbReference type="Gene3D" id="3.30.1520.10">
    <property type="entry name" value="Phox-like domain"/>
    <property type="match status" value="1"/>
</dbReference>
<comment type="caution">
    <text evidence="3">The sequence shown here is derived from an EMBL/GenBank/DDBJ whole genome shotgun (WGS) entry which is preliminary data.</text>
</comment>
<reference evidence="3 4" key="1">
    <citation type="journal article" date="2019" name="Sci. Rep.">
        <title>Comparative genomics of chytrid fungi reveal insights into the obligate biotrophic and pathogenic lifestyle of Synchytrium endobioticum.</title>
        <authorList>
            <person name="van de Vossenberg B.T.L.H."/>
            <person name="Warris S."/>
            <person name="Nguyen H.D.T."/>
            <person name="van Gent-Pelzer M.P.E."/>
            <person name="Joly D.L."/>
            <person name="van de Geest H.C."/>
            <person name="Bonants P.J.M."/>
            <person name="Smith D.S."/>
            <person name="Levesque C.A."/>
            <person name="van der Lee T.A.J."/>
        </authorList>
    </citation>
    <scope>NUCLEOTIDE SEQUENCE [LARGE SCALE GENOMIC DNA]</scope>
    <source>
        <strain evidence="3 4">CBS 809.83</strain>
    </source>
</reference>
<evidence type="ECO:0000256" key="1">
    <source>
        <dbReference type="SAM" id="MobiDB-lite"/>
    </source>
</evidence>
<evidence type="ECO:0000313" key="4">
    <source>
        <dbReference type="Proteomes" id="UP000318582"/>
    </source>
</evidence>
<dbReference type="EMBL" id="QEAQ01000140">
    <property type="protein sequence ID" value="TPX54763.1"/>
    <property type="molecule type" value="Genomic_DNA"/>
</dbReference>
<dbReference type="STRING" id="109895.A0A507DSQ8"/>
<dbReference type="Proteomes" id="UP000318582">
    <property type="component" value="Unassembled WGS sequence"/>
</dbReference>
<dbReference type="PANTHER" id="PTHR47185">
    <property type="entry name" value="PX DOMAIN-CONTAINING PROTEIN YPR097W"/>
    <property type="match status" value="1"/>
</dbReference>
<feature type="compositionally biased region" description="Low complexity" evidence="1">
    <location>
        <begin position="771"/>
        <end position="783"/>
    </location>
</feature>
<feature type="region of interest" description="Disordered" evidence="1">
    <location>
        <begin position="707"/>
        <end position="735"/>
    </location>
</feature>
<dbReference type="InterPro" id="IPR024554">
    <property type="entry name" value="LEC1-like_C"/>
</dbReference>
<feature type="region of interest" description="Disordered" evidence="1">
    <location>
        <begin position="771"/>
        <end position="809"/>
    </location>
</feature>
<dbReference type="GO" id="GO:0035091">
    <property type="term" value="F:phosphatidylinositol binding"/>
    <property type="evidence" value="ECO:0007669"/>
    <property type="project" value="InterPro"/>
</dbReference>
<dbReference type="InterPro" id="IPR036871">
    <property type="entry name" value="PX_dom_sf"/>
</dbReference>
<protein>
    <recommendedName>
        <fullName evidence="2">PX domain-containing protein</fullName>
    </recommendedName>
</protein>
<feature type="domain" description="PX" evidence="2">
    <location>
        <begin position="300"/>
        <end position="432"/>
    </location>
</feature>
<dbReference type="SUPFAM" id="SSF64268">
    <property type="entry name" value="PX domain"/>
    <property type="match status" value="1"/>
</dbReference>
<dbReference type="InterPro" id="IPR047168">
    <property type="entry name" value="LEC1-like"/>
</dbReference>
<dbReference type="Pfam" id="PF12825">
    <property type="entry name" value="DUF3818"/>
    <property type="match status" value="2"/>
</dbReference>
<feature type="compositionally biased region" description="Pro residues" evidence="1">
    <location>
        <begin position="784"/>
        <end position="793"/>
    </location>
</feature>
<feature type="region of interest" description="Disordered" evidence="1">
    <location>
        <begin position="674"/>
        <end position="693"/>
    </location>
</feature>
<organism evidence="3 4">
    <name type="scientific">Powellomyces hirtus</name>
    <dbReference type="NCBI Taxonomy" id="109895"/>
    <lineage>
        <taxon>Eukaryota</taxon>
        <taxon>Fungi</taxon>
        <taxon>Fungi incertae sedis</taxon>
        <taxon>Chytridiomycota</taxon>
        <taxon>Chytridiomycota incertae sedis</taxon>
        <taxon>Chytridiomycetes</taxon>
        <taxon>Spizellomycetales</taxon>
        <taxon>Powellomycetaceae</taxon>
        <taxon>Powellomyces</taxon>
    </lineage>
</organism>
<feature type="compositionally biased region" description="Polar residues" evidence="1">
    <location>
        <begin position="707"/>
        <end position="719"/>
    </location>
</feature>
<evidence type="ECO:0000313" key="3">
    <source>
        <dbReference type="EMBL" id="TPX54763.1"/>
    </source>
</evidence>
<keyword evidence="4" id="KW-1185">Reference proteome</keyword>
<dbReference type="PANTHER" id="PTHR47185:SF1">
    <property type="entry name" value="PX DOMAIN-CONTAINING PROTEIN YPR097W"/>
    <property type="match status" value="1"/>
</dbReference>
<accession>A0A507DSQ8</accession>
<proteinExistence type="predicted"/>